<name>A0A9W4IJ87_9EURO</name>
<reference evidence="2" key="1">
    <citation type="submission" date="2021-07" db="EMBL/GenBank/DDBJ databases">
        <authorList>
            <person name="Branca A.L. A."/>
        </authorList>
    </citation>
    <scope>NUCLEOTIDE SEQUENCE</scope>
</reference>
<proteinExistence type="predicted"/>
<accession>A0A9W4IJ87</accession>
<protein>
    <submittedName>
        <fullName evidence="2">Uncharacterized protein</fullName>
    </submittedName>
</protein>
<comment type="caution">
    <text evidence="2">The sequence shown here is derived from an EMBL/GenBank/DDBJ whole genome shotgun (WGS) entry which is preliminary data.</text>
</comment>
<dbReference type="AlphaFoldDB" id="A0A9W4IJ87"/>
<evidence type="ECO:0000313" key="2">
    <source>
        <dbReference type="EMBL" id="CAG8293436.1"/>
    </source>
</evidence>
<feature type="region of interest" description="Disordered" evidence="1">
    <location>
        <begin position="111"/>
        <end position="135"/>
    </location>
</feature>
<feature type="compositionally biased region" description="Low complexity" evidence="1">
    <location>
        <begin position="113"/>
        <end position="124"/>
    </location>
</feature>
<gene>
    <name evidence="2" type="ORF">PSALAMII_LOCUS1668</name>
</gene>
<dbReference type="Proteomes" id="UP001152592">
    <property type="component" value="Unassembled WGS sequence"/>
</dbReference>
<sequence>MIESGGTGGFRKAATTLKDWGPNPQTWTSCFLTYLAVIEYLFGKKHPKAVPNLLMFMRQILDLAQTYQWSEAVLPLALNFHQYILDKGELSTENNLVTAPFREKYLRHNLTLPANSPANPSARPRQTRSTRSSNNVTEVCDKFNTTGCLWEGCKRRHECTTCGLSQHGASSCRKKT</sequence>
<evidence type="ECO:0000313" key="3">
    <source>
        <dbReference type="Proteomes" id="UP001152592"/>
    </source>
</evidence>
<organism evidence="2 3">
    <name type="scientific">Penicillium salamii</name>
    <dbReference type="NCBI Taxonomy" id="1612424"/>
    <lineage>
        <taxon>Eukaryota</taxon>
        <taxon>Fungi</taxon>
        <taxon>Dikarya</taxon>
        <taxon>Ascomycota</taxon>
        <taxon>Pezizomycotina</taxon>
        <taxon>Eurotiomycetes</taxon>
        <taxon>Eurotiomycetidae</taxon>
        <taxon>Eurotiales</taxon>
        <taxon>Aspergillaceae</taxon>
        <taxon>Penicillium</taxon>
    </lineage>
</organism>
<dbReference type="OrthoDB" id="4699125at2759"/>
<dbReference type="EMBL" id="CAJVPD010000072">
    <property type="protein sequence ID" value="CAG8293436.1"/>
    <property type="molecule type" value="Genomic_DNA"/>
</dbReference>
<evidence type="ECO:0000256" key="1">
    <source>
        <dbReference type="SAM" id="MobiDB-lite"/>
    </source>
</evidence>